<sequence>MLDQDEKNYHVWSYRRSFVEKFDLFEKKEELKFVRDKINEDMRNNSAWNHLFFLKFGRYKLKLQKTIDESVVSEEIEFAKEMISKAPTNPSSWNYLNGIYKILKRNIIELKAFATQFTNLIYESSVSLYAFELLAEIHKLEKNVEESKKVYELLAKTLDPVRVNYWEYKKAQLTVV</sequence>
<proteinExistence type="predicted"/>
<evidence type="ECO:0000313" key="2">
    <source>
        <dbReference type="Proteomes" id="UP001165064"/>
    </source>
</evidence>
<protein>
    <submittedName>
        <fullName evidence="1">Unnamed protein product</fullName>
    </submittedName>
</protein>
<accession>A0ACB5SU51</accession>
<reference evidence="1" key="1">
    <citation type="submission" date="2023-04" db="EMBL/GenBank/DDBJ databases">
        <title>Ambrosiozyma monospora NBRC 10751.</title>
        <authorList>
            <person name="Ichikawa N."/>
            <person name="Sato H."/>
            <person name="Tonouchi N."/>
        </authorList>
    </citation>
    <scope>NUCLEOTIDE SEQUENCE</scope>
    <source>
        <strain evidence="1">NBRC 10751</strain>
    </source>
</reference>
<comment type="caution">
    <text evidence="1">The sequence shown here is derived from an EMBL/GenBank/DDBJ whole genome shotgun (WGS) entry which is preliminary data.</text>
</comment>
<gene>
    <name evidence="1" type="ORF">Amon02_000118300</name>
</gene>
<name>A0ACB5SU51_AMBMO</name>
<organism evidence="1 2">
    <name type="scientific">Ambrosiozyma monospora</name>
    <name type="common">Yeast</name>
    <name type="synonym">Endomycopsis monosporus</name>
    <dbReference type="NCBI Taxonomy" id="43982"/>
    <lineage>
        <taxon>Eukaryota</taxon>
        <taxon>Fungi</taxon>
        <taxon>Dikarya</taxon>
        <taxon>Ascomycota</taxon>
        <taxon>Saccharomycotina</taxon>
        <taxon>Pichiomycetes</taxon>
        <taxon>Pichiales</taxon>
        <taxon>Pichiaceae</taxon>
        <taxon>Ambrosiozyma</taxon>
    </lineage>
</organism>
<dbReference type="Proteomes" id="UP001165064">
    <property type="component" value="Unassembled WGS sequence"/>
</dbReference>
<dbReference type="EMBL" id="BSXS01000541">
    <property type="protein sequence ID" value="GME72910.1"/>
    <property type="molecule type" value="Genomic_DNA"/>
</dbReference>
<keyword evidence="2" id="KW-1185">Reference proteome</keyword>
<evidence type="ECO:0000313" key="1">
    <source>
        <dbReference type="EMBL" id="GME72910.1"/>
    </source>
</evidence>